<dbReference type="InterPro" id="IPR039420">
    <property type="entry name" value="WalR-like"/>
</dbReference>
<evidence type="ECO:0000256" key="7">
    <source>
        <dbReference type="PROSITE-ProRule" id="PRU01091"/>
    </source>
</evidence>
<dbReference type="GO" id="GO:0000156">
    <property type="term" value="F:phosphorelay response regulator activity"/>
    <property type="evidence" value="ECO:0007669"/>
    <property type="project" value="TreeGrafter"/>
</dbReference>
<keyword evidence="5" id="KW-0804">Transcription</keyword>
<dbReference type="Pfam" id="PF00486">
    <property type="entry name" value="Trans_reg_C"/>
    <property type="match status" value="1"/>
</dbReference>
<dbReference type="PANTHER" id="PTHR48111">
    <property type="entry name" value="REGULATOR OF RPOS"/>
    <property type="match status" value="1"/>
</dbReference>
<dbReference type="Proteomes" id="UP001333710">
    <property type="component" value="Chromosome"/>
</dbReference>
<dbReference type="SMART" id="SM00862">
    <property type="entry name" value="Trans_reg_C"/>
    <property type="match status" value="1"/>
</dbReference>
<evidence type="ECO:0000256" key="2">
    <source>
        <dbReference type="ARBA" id="ARBA00023012"/>
    </source>
</evidence>
<dbReference type="SMART" id="SM00448">
    <property type="entry name" value="REC"/>
    <property type="match status" value="1"/>
</dbReference>
<evidence type="ECO:0000259" key="8">
    <source>
        <dbReference type="PROSITE" id="PS50110"/>
    </source>
</evidence>
<dbReference type="KEGG" id="pmaw:MACH26_38280"/>
<keyword evidence="1 6" id="KW-0597">Phosphoprotein</keyword>
<name>A0AA48HTA5_9ALTE</name>
<dbReference type="GO" id="GO:0032993">
    <property type="term" value="C:protein-DNA complex"/>
    <property type="evidence" value="ECO:0007669"/>
    <property type="project" value="TreeGrafter"/>
</dbReference>
<evidence type="ECO:0000256" key="6">
    <source>
        <dbReference type="PROSITE-ProRule" id="PRU00169"/>
    </source>
</evidence>
<evidence type="ECO:0000313" key="10">
    <source>
        <dbReference type="EMBL" id="BDX08307.1"/>
    </source>
</evidence>
<dbReference type="InterPro" id="IPR016032">
    <property type="entry name" value="Sig_transdc_resp-reg_C-effctor"/>
</dbReference>
<dbReference type="SUPFAM" id="SSF52172">
    <property type="entry name" value="CheY-like"/>
    <property type="match status" value="1"/>
</dbReference>
<dbReference type="Gene3D" id="3.40.50.2300">
    <property type="match status" value="1"/>
</dbReference>
<evidence type="ECO:0000256" key="5">
    <source>
        <dbReference type="ARBA" id="ARBA00023163"/>
    </source>
</evidence>
<dbReference type="AlphaFoldDB" id="A0AA48HTA5"/>
<organism evidence="10 11">
    <name type="scientific">Planctobacterium marinum</name>
    <dbReference type="NCBI Taxonomy" id="1631968"/>
    <lineage>
        <taxon>Bacteria</taxon>
        <taxon>Pseudomonadati</taxon>
        <taxon>Pseudomonadota</taxon>
        <taxon>Gammaproteobacteria</taxon>
        <taxon>Alteromonadales</taxon>
        <taxon>Alteromonadaceae</taxon>
        <taxon>Planctobacterium</taxon>
    </lineage>
</organism>
<evidence type="ECO:0000313" key="11">
    <source>
        <dbReference type="Proteomes" id="UP001333710"/>
    </source>
</evidence>
<dbReference type="PANTHER" id="PTHR48111:SF22">
    <property type="entry name" value="REGULATOR OF RPOS"/>
    <property type="match status" value="1"/>
</dbReference>
<evidence type="ECO:0000256" key="4">
    <source>
        <dbReference type="ARBA" id="ARBA00023125"/>
    </source>
</evidence>
<evidence type="ECO:0000259" key="9">
    <source>
        <dbReference type="PROSITE" id="PS51755"/>
    </source>
</evidence>
<dbReference type="EMBL" id="AP027272">
    <property type="protein sequence ID" value="BDX08307.1"/>
    <property type="molecule type" value="Genomic_DNA"/>
</dbReference>
<dbReference type="InterPro" id="IPR001789">
    <property type="entry name" value="Sig_transdc_resp-reg_receiver"/>
</dbReference>
<keyword evidence="3" id="KW-0805">Transcription regulation</keyword>
<proteinExistence type="predicted"/>
<dbReference type="InterPro" id="IPR001867">
    <property type="entry name" value="OmpR/PhoB-type_DNA-bd"/>
</dbReference>
<feature type="modified residue" description="4-aspartylphosphate" evidence="6">
    <location>
        <position position="51"/>
    </location>
</feature>
<dbReference type="FunFam" id="1.10.10.10:FF:000005">
    <property type="entry name" value="Two-component system response regulator"/>
    <property type="match status" value="1"/>
</dbReference>
<protein>
    <submittedName>
        <fullName evidence="10">DNA-binding response regulator</fullName>
    </submittedName>
</protein>
<dbReference type="RefSeq" id="WP_338294380.1">
    <property type="nucleotide sequence ID" value="NZ_AP027272.1"/>
</dbReference>
<gene>
    <name evidence="10" type="ORF">MACH26_38280</name>
</gene>
<dbReference type="CDD" id="cd00383">
    <property type="entry name" value="trans_reg_C"/>
    <property type="match status" value="1"/>
</dbReference>
<dbReference type="GO" id="GO:0005829">
    <property type="term" value="C:cytosol"/>
    <property type="evidence" value="ECO:0007669"/>
    <property type="project" value="TreeGrafter"/>
</dbReference>
<keyword evidence="11" id="KW-1185">Reference proteome</keyword>
<sequence length="228" mass="26046">MNILLADDEQPLLNFLLRGLRAEGFECNAVNELHEVLPAVRKNKPQLLILDRMFHDEDSLNVVEPIKQLPSAPLILMLTALDEVSERVKGLHGGADDYLCKPFDFDELLARITALSRRANKATEQDAKLLSIASLQINTEQRLASLDGKELSLTKIEYELLLYLVENDSKVLSRERILSRVWQTQSDPHTNIVDVYISRLRKKLETEKRLSIQTLRGNGYRLSLDKDE</sequence>
<reference evidence="10" key="1">
    <citation type="submission" date="2023-01" db="EMBL/GenBank/DDBJ databases">
        <title>Complete genome sequence of Planctobacterium marinum strain Dej080120_11.</title>
        <authorList>
            <person name="Ueki S."/>
            <person name="Maruyama F."/>
        </authorList>
    </citation>
    <scope>NUCLEOTIDE SEQUENCE</scope>
    <source>
        <strain evidence="10">Dej080120_11</strain>
    </source>
</reference>
<dbReference type="PROSITE" id="PS51755">
    <property type="entry name" value="OMPR_PHOB"/>
    <property type="match status" value="1"/>
</dbReference>
<dbReference type="InterPro" id="IPR036388">
    <property type="entry name" value="WH-like_DNA-bd_sf"/>
</dbReference>
<feature type="domain" description="Response regulatory" evidence="8">
    <location>
        <begin position="2"/>
        <end position="116"/>
    </location>
</feature>
<dbReference type="GO" id="GO:0000976">
    <property type="term" value="F:transcription cis-regulatory region binding"/>
    <property type="evidence" value="ECO:0007669"/>
    <property type="project" value="TreeGrafter"/>
</dbReference>
<feature type="DNA-binding region" description="OmpR/PhoB-type" evidence="7">
    <location>
        <begin position="127"/>
        <end position="224"/>
    </location>
</feature>
<accession>A0AA48HTA5</accession>
<keyword evidence="2" id="KW-0902">Two-component regulatory system</keyword>
<keyword evidence="4 7" id="KW-0238">DNA-binding</keyword>
<dbReference type="Gene3D" id="1.10.10.10">
    <property type="entry name" value="Winged helix-like DNA-binding domain superfamily/Winged helix DNA-binding domain"/>
    <property type="match status" value="1"/>
</dbReference>
<dbReference type="SUPFAM" id="SSF46894">
    <property type="entry name" value="C-terminal effector domain of the bipartite response regulators"/>
    <property type="match status" value="1"/>
</dbReference>
<dbReference type="GO" id="GO:0006355">
    <property type="term" value="P:regulation of DNA-templated transcription"/>
    <property type="evidence" value="ECO:0007669"/>
    <property type="project" value="InterPro"/>
</dbReference>
<feature type="domain" description="OmpR/PhoB-type" evidence="9">
    <location>
        <begin position="127"/>
        <end position="224"/>
    </location>
</feature>
<dbReference type="Gene3D" id="6.10.250.690">
    <property type="match status" value="1"/>
</dbReference>
<dbReference type="Pfam" id="PF00072">
    <property type="entry name" value="Response_reg"/>
    <property type="match status" value="1"/>
</dbReference>
<evidence type="ECO:0000256" key="1">
    <source>
        <dbReference type="ARBA" id="ARBA00022553"/>
    </source>
</evidence>
<dbReference type="PROSITE" id="PS50110">
    <property type="entry name" value="RESPONSE_REGULATORY"/>
    <property type="match status" value="1"/>
</dbReference>
<dbReference type="InterPro" id="IPR011006">
    <property type="entry name" value="CheY-like_superfamily"/>
</dbReference>
<evidence type="ECO:0000256" key="3">
    <source>
        <dbReference type="ARBA" id="ARBA00023015"/>
    </source>
</evidence>